<keyword evidence="9" id="KW-1185">Reference proteome</keyword>
<sequence length="146" mass="16660">MIWTPRATVAVIVEQNEKYLMVEEIDNGEHRFNQPAGHLEDGETIHQGAIRETLEETGYNVQLTGVIGLYAASAANGTTYHRVCYCADIKDPIPSTELDADIVAVHWLTYEEIKEREAQLRSPMVLACIEDYRDNRRFPLDLIRQL</sequence>
<dbReference type="Pfam" id="PF00293">
    <property type="entry name" value="NUDIX"/>
    <property type="match status" value="1"/>
</dbReference>
<keyword evidence="5 6" id="KW-0378">Hydrolase</keyword>
<dbReference type="InterPro" id="IPR000086">
    <property type="entry name" value="NUDIX_hydrolase_dom"/>
</dbReference>
<comment type="caution">
    <text evidence="8">The sequence shown here is derived from an EMBL/GenBank/DDBJ whole genome shotgun (WGS) entry which is preliminary data.</text>
</comment>
<evidence type="ECO:0000313" key="8">
    <source>
        <dbReference type="EMBL" id="RVU31054.1"/>
    </source>
</evidence>
<proteinExistence type="inferred from homology"/>
<evidence type="ECO:0000256" key="4">
    <source>
        <dbReference type="ARBA" id="ARBA00015552"/>
    </source>
</evidence>
<name>A0A437Q8Y7_9GAMM</name>
<dbReference type="AlphaFoldDB" id="A0A437Q8Y7"/>
<dbReference type="GO" id="GO:0004787">
    <property type="term" value="F:thiamine diphosphate phosphatase activity"/>
    <property type="evidence" value="ECO:0007669"/>
    <property type="project" value="InterPro"/>
</dbReference>
<dbReference type="InterPro" id="IPR020084">
    <property type="entry name" value="NUDIX_hydrolase_CS"/>
</dbReference>
<dbReference type="PANTHER" id="PTHR43222:SF11">
    <property type="entry name" value="PHOSPHATASE NUDJ"/>
    <property type="match status" value="1"/>
</dbReference>
<dbReference type="GO" id="GO:0017111">
    <property type="term" value="F:ribonucleoside triphosphate phosphatase activity"/>
    <property type="evidence" value="ECO:0007669"/>
    <property type="project" value="InterPro"/>
</dbReference>
<evidence type="ECO:0000313" key="9">
    <source>
        <dbReference type="Proteomes" id="UP000282818"/>
    </source>
</evidence>
<dbReference type="Gene3D" id="3.90.79.10">
    <property type="entry name" value="Nucleoside Triphosphate Pyrophosphohydrolase"/>
    <property type="match status" value="1"/>
</dbReference>
<accession>A0A437Q8Y7</accession>
<protein>
    <recommendedName>
        <fullName evidence="4 6">Phosphatase NudJ</fullName>
        <ecNumber evidence="6">3.6.1.-</ecNumber>
    </recommendedName>
</protein>
<comment type="subunit">
    <text evidence="3 6">Monomer.</text>
</comment>
<evidence type="ECO:0000259" key="7">
    <source>
        <dbReference type="PROSITE" id="PS51462"/>
    </source>
</evidence>
<dbReference type="GO" id="GO:0017110">
    <property type="term" value="F:nucleoside diphosphate phosphatase activity"/>
    <property type="evidence" value="ECO:0007669"/>
    <property type="project" value="InterPro"/>
</dbReference>
<reference evidence="8 9" key="1">
    <citation type="submission" date="2019-01" db="EMBL/GenBank/DDBJ databases">
        <authorList>
            <person name="Chen W.-M."/>
        </authorList>
    </citation>
    <scope>NUCLEOTIDE SEQUENCE [LARGE SCALE GENOMIC DNA]</scope>
    <source>
        <strain evidence="8 9">HPM-16</strain>
    </source>
</reference>
<evidence type="ECO:0000256" key="6">
    <source>
        <dbReference type="RuleBase" id="RU364043"/>
    </source>
</evidence>
<evidence type="ECO:0000256" key="1">
    <source>
        <dbReference type="ARBA" id="ARBA00001946"/>
    </source>
</evidence>
<gene>
    <name evidence="6" type="primary">nudJ</name>
    <name evidence="8" type="ORF">EOE65_08585</name>
</gene>
<dbReference type="Proteomes" id="UP000282818">
    <property type="component" value="Unassembled WGS sequence"/>
</dbReference>
<comment type="similarity">
    <text evidence="2 6">Belongs to the Nudix hydrolase family. NudJ subfamily.</text>
</comment>
<dbReference type="RefSeq" id="WP_127693899.1">
    <property type="nucleotide sequence ID" value="NZ_SACQ01000003.1"/>
</dbReference>
<dbReference type="PANTHER" id="PTHR43222">
    <property type="entry name" value="NUDIX HYDROLASE 23"/>
    <property type="match status" value="1"/>
</dbReference>
<evidence type="ECO:0000256" key="5">
    <source>
        <dbReference type="ARBA" id="ARBA00022801"/>
    </source>
</evidence>
<evidence type="ECO:0000256" key="2">
    <source>
        <dbReference type="ARBA" id="ARBA00007608"/>
    </source>
</evidence>
<dbReference type="InterPro" id="IPR015797">
    <property type="entry name" value="NUDIX_hydrolase-like_dom_sf"/>
</dbReference>
<feature type="domain" description="Nudix hydrolase" evidence="7">
    <location>
        <begin position="4"/>
        <end position="130"/>
    </location>
</feature>
<dbReference type="PROSITE" id="PS51462">
    <property type="entry name" value="NUDIX"/>
    <property type="match status" value="1"/>
</dbReference>
<organism evidence="8 9">
    <name type="scientific">Neptunomonas marina</name>
    <dbReference type="NCBI Taxonomy" id="1815562"/>
    <lineage>
        <taxon>Bacteria</taxon>
        <taxon>Pseudomonadati</taxon>
        <taxon>Pseudomonadota</taxon>
        <taxon>Gammaproteobacteria</taxon>
        <taxon>Oceanospirillales</taxon>
        <taxon>Oceanospirillaceae</taxon>
        <taxon>Neptunomonas</taxon>
    </lineage>
</organism>
<dbReference type="InterPro" id="IPR033713">
    <property type="entry name" value="NudJ"/>
</dbReference>
<dbReference type="SUPFAM" id="SSF55811">
    <property type="entry name" value="Nudix"/>
    <property type="match status" value="1"/>
</dbReference>
<keyword evidence="6" id="KW-0460">Magnesium</keyword>
<dbReference type="CDD" id="cd03675">
    <property type="entry name" value="NUDIX_Hydrolase"/>
    <property type="match status" value="1"/>
</dbReference>
<dbReference type="EMBL" id="SACQ01000003">
    <property type="protein sequence ID" value="RVU31054.1"/>
    <property type="molecule type" value="Genomic_DNA"/>
</dbReference>
<dbReference type="EC" id="3.6.1.-" evidence="6"/>
<dbReference type="PROSITE" id="PS00893">
    <property type="entry name" value="NUDIX_BOX"/>
    <property type="match status" value="1"/>
</dbReference>
<evidence type="ECO:0000256" key="3">
    <source>
        <dbReference type="ARBA" id="ARBA00011245"/>
    </source>
</evidence>
<comment type="cofactor">
    <cofactor evidence="1 6">
        <name>Mg(2+)</name>
        <dbReference type="ChEBI" id="CHEBI:18420"/>
    </cofactor>
</comment>